<evidence type="ECO:0000313" key="7">
    <source>
        <dbReference type="Proteomes" id="UP001142292"/>
    </source>
</evidence>
<feature type="domain" description="HTH tetR-type" evidence="5">
    <location>
        <begin position="10"/>
        <end position="70"/>
    </location>
</feature>
<keyword evidence="2 4" id="KW-0238">DNA-binding</keyword>
<accession>A0ABQ5SYK9</accession>
<dbReference type="InterPro" id="IPR009057">
    <property type="entry name" value="Homeodomain-like_sf"/>
</dbReference>
<dbReference type="PANTHER" id="PTHR30055:SF238">
    <property type="entry name" value="MYCOFACTOCIN BIOSYNTHESIS TRANSCRIPTIONAL REGULATOR MFTR-RELATED"/>
    <property type="match status" value="1"/>
</dbReference>
<dbReference type="PRINTS" id="PR00455">
    <property type="entry name" value="HTHTETR"/>
</dbReference>
<evidence type="ECO:0000256" key="1">
    <source>
        <dbReference type="ARBA" id="ARBA00023015"/>
    </source>
</evidence>
<evidence type="ECO:0000256" key="4">
    <source>
        <dbReference type="PROSITE-ProRule" id="PRU00335"/>
    </source>
</evidence>
<feature type="DNA-binding region" description="H-T-H motif" evidence="4">
    <location>
        <begin position="33"/>
        <end position="52"/>
    </location>
</feature>
<organism evidence="6 7">
    <name type="scientific">Nocardioides luteus</name>
    <dbReference type="NCBI Taxonomy" id="1844"/>
    <lineage>
        <taxon>Bacteria</taxon>
        <taxon>Bacillati</taxon>
        <taxon>Actinomycetota</taxon>
        <taxon>Actinomycetes</taxon>
        <taxon>Propionibacteriales</taxon>
        <taxon>Nocardioidaceae</taxon>
        <taxon>Nocardioides</taxon>
    </lineage>
</organism>
<keyword evidence="3" id="KW-0804">Transcription</keyword>
<dbReference type="PROSITE" id="PS50977">
    <property type="entry name" value="HTH_TETR_2"/>
    <property type="match status" value="1"/>
</dbReference>
<dbReference type="PANTHER" id="PTHR30055">
    <property type="entry name" value="HTH-TYPE TRANSCRIPTIONAL REGULATOR RUTR"/>
    <property type="match status" value="1"/>
</dbReference>
<evidence type="ECO:0000256" key="3">
    <source>
        <dbReference type="ARBA" id="ARBA00023163"/>
    </source>
</evidence>
<dbReference type="InterPro" id="IPR050109">
    <property type="entry name" value="HTH-type_TetR-like_transc_reg"/>
</dbReference>
<dbReference type="EMBL" id="BSEL01000005">
    <property type="protein sequence ID" value="GLJ69069.1"/>
    <property type="molecule type" value="Genomic_DNA"/>
</dbReference>
<reference evidence="6" key="2">
    <citation type="submission" date="2023-01" db="EMBL/GenBank/DDBJ databases">
        <authorList>
            <person name="Sun Q."/>
            <person name="Evtushenko L."/>
        </authorList>
    </citation>
    <scope>NUCLEOTIDE SEQUENCE</scope>
    <source>
        <strain evidence="6">VKM Ac-1246</strain>
    </source>
</reference>
<sequence>MAHLRATQKEMTRRLLLDAAMDRFLASGYAATTVDEIASAAGTTRVTFYAYFPSKSEIIKALITERLNDELSRLRTPESTSTIPGLVDAVASGTREQIGAWIRETAAHWPVVRPIITISRAAQAVDPELTEVVDSWMDIAIGDVAAGLAKADRFAPDCRRFLGALAMGQFDYVSQHWHEGDWGVGQERMCELLTDSWVKLLGEPS</sequence>
<comment type="caution">
    <text evidence="6">The sequence shown here is derived from an EMBL/GenBank/DDBJ whole genome shotgun (WGS) entry which is preliminary data.</text>
</comment>
<dbReference type="RefSeq" id="WP_189117546.1">
    <property type="nucleotide sequence ID" value="NZ_BMRK01000003.1"/>
</dbReference>
<dbReference type="SUPFAM" id="SSF46689">
    <property type="entry name" value="Homeodomain-like"/>
    <property type="match status" value="1"/>
</dbReference>
<dbReference type="Gene3D" id="1.10.357.10">
    <property type="entry name" value="Tetracycline Repressor, domain 2"/>
    <property type="match status" value="1"/>
</dbReference>
<name>A0ABQ5SYK9_9ACTN</name>
<dbReference type="Pfam" id="PF00440">
    <property type="entry name" value="TetR_N"/>
    <property type="match status" value="1"/>
</dbReference>
<reference evidence="6" key="1">
    <citation type="journal article" date="2014" name="Int. J. Syst. Evol. Microbiol.">
        <title>Complete genome of a new Firmicutes species belonging to the dominant human colonic microbiota ('Ruminococcus bicirculans') reveals two chromosomes and a selective capacity to utilize plant glucans.</title>
        <authorList>
            <consortium name="NISC Comparative Sequencing Program"/>
            <person name="Wegmann U."/>
            <person name="Louis P."/>
            <person name="Goesmann A."/>
            <person name="Henrissat B."/>
            <person name="Duncan S.H."/>
            <person name="Flint H.J."/>
        </authorList>
    </citation>
    <scope>NUCLEOTIDE SEQUENCE</scope>
    <source>
        <strain evidence="6">VKM Ac-1246</strain>
    </source>
</reference>
<protein>
    <recommendedName>
        <fullName evidence="5">HTH tetR-type domain-containing protein</fullName>
    </recommendedName>
</protein>
<evidence type="ECO:0000313" key="6">
    <source>
        <dbReference type="EMBL" id="GLJ69069.1"/>
    </source>
</evidence>
<proteinExistence type="predicted"/>
<dbReference type="Proteomes" id="UP001142292">
    <property type="component" value="Unassembled WGS sequence"/>
</dbReference>
<keyword evidence="1" id="KW-0805">Transcription regulation</keyword>
<gene>
    <name evidence="6" type="ORF">GCM10017579_31050</name>
</gene>
<dbReference type="InterPro" id="IPR001647">
    <property type="entry name" value="HTH_TetR"/>
</dbReference>
<evidence type="ECO:0000256" key="2">
    <source>
        <dbReference type="ARBA" id="ARBA00023125"/>
    </source>
</evidence>
<evidence type="ECO:0000259" key="5">
    <source>
        <dbReference type="PROSITE" id="PS50977"/>
    </source>
</evidence>
<keyword evidence="7" id="KW-1185">Reference proteome</keyword>